<organism evidence="1 2">
    <name type="scientific">Cirrhinus mrigala</name>
    <name type="common">Mrigala</name>
    <dbReference type="NCBI Taxonomy" id="683832"/>
    <lineage>
        <taxon>Eukaryota</taxon>
        <taxon>Metazoa</taxon>
        <taxon>Chordata</taxon>
        <taxon>Craniata</taxon>
        <taxon>Vertebrata</taxon>
        <taxon>Euteleostomi</taxon>
        <taxon>Actinopterygii</taxon>
        <taxon>Neopterygii</taxon>
        <taxon>Teleostei</taxon>
        <taxon>Ostariophysi</taxon>
        <taxon>Cypriniformes</taxon>
        <taxon>Cyprinidae</taxon>
        <taxon>Labeoninae</taxon>
        <taxon>Labeonini</taxon>
        <taxon>Cirrhinus</taxon>
    </lineage>
</organism>
<evidence type="ECO:0000313" key="2">
    <source>
        <dbReference type="Proteomes" id="UP001529510"/>
    </source>
</evidence>
<dbReference type="AlphaFoldDB" id="A0ABD0Q367"/>
<name>A0ABD0Q367_CIRMR</name>
<reference evidence="1 2" key="1">
    <citation type="submission" date="2024-05" db="EMBL/GenBank/DDBJ databases">
        <title>Genome sequencing and assembly of Indian major carp, Cirrhinus mrigala (Hamilton, 1822).</title>
        <authorList>
            <person name="Mohindra V."/>
            <person name="Chowdhury L.M."/>
            <person name="Lal K."/>
            <person name="Jena J.K."/>
        </authorList>
    </citation>
    <scope>NUCLEOTIDE SEQUENCE [LARGE SCALE GENOMIC DNA]</scope>
    <source>
        <strain evidence="1">CM1030</strain>
        <tissue evidence="1">Blood</tissue>
    </source>
</reference>
<evidence type="ECO:0000313" key="1">
    <source>
        <dbReference type="EMBL" id="KAL0180609.1"/>
    </source>
</evidence>
<feature type="non-terminal residue" evidence="1">
    <location>
        <position position="51"/>
    </location>
</feature>
<keyword evidence="2" id="KW-1185">Reference proteome</keyword>
<accession>A0ABD0Q367</accession>
<protein>
    <submittedName>
        <fullName evidence="1">Uncharacterized protein</fullName>
    </submittedName>
</protein>
<dbReference type="EMBL" id="JAMKFB020000011">
    <property type="protein sequence ID" value="KAL0180609.1"/>
    <property type="molecule type" value="Genomic_DNA"/>
</dbReference>
<gene>
    <name evidence="1" type="ORF">M9458_023015</name>
</gene>
<proteinExistence type="predicted"/>
<dbReference type="Proteomes" id="UP001529510">
    <property type="component" value="Unassembled WGS sequence"/>
</dbReference>
<sequence>MCREWICPLTPLRNTPQVYKEDLPQLKKKLAGSLKRQKAPDEGLRLQFVHG</sequence>
<comment type="caution">
    <text evidence="1">The sequence shown here is derived from an EMBL/GenBank/DDBJ whole genome shotgun (WGS) entry which is preliminary data.</text>
</comment>